<dbReference type="PROSITE" id="PS51007">
    <property type="entry name" value="CYTC"/>
    <property type="match status" value="1"/>
</dbReference>
<dbReference type="EMBL" id="QNRR01000001">
    <property type="protein sequence ID" value="RBP47498.1"/>
    <property type="molecule type" value="Genomic_DNA"/>
</dbReference>
<keyword evidence="2 4" id="KW-0479">Metal-binding</keyword>
<dbReference type="Proteomes" id="UP000253426">
    <property type="component" value="Unassembled WGS sequence"/>
</dbReference>
<keyword evidence="3 4" id="KW-0408">Iron</keyword>
<evidence type="ECO:0000313" key="6">
    <source>
        <dbReference type="EMBL" id="RBP47498.1"/>
    </source>
</evidence>
<dbReference type="Gene3D" id="1.10.760.10">
    <property type="entry name" value="Cytochrome c-like domain"/>
    <property type="match status" value="1"/>
</dbReference>
<evidence type="ECO:0000259" key="5">
    <source>
        <dbReference type="PROSITE" id="PS51007"/>
    </source>
</evidence>
<organism evidence="6 7">
    <name type="scientific">Roseimicrobium gellanilyticum</name>
    <dbReference type="NCBI Taxonomy" id="748857"/>
    <lineage>
        <taxon>Bacteria</taxon>
        <taxon>Pseudomonadati</taxon>
        <taxon>Verrucomicrobiota</taxon>
        <taxon>Verrucomicrobiia</taxon>
        <taxon>Verrucomicrobiales</taxon>
        <taxon>Verrucomicrobiaceae</taxon>
        <taxon>Roseimicrobium</taxon>
    </lineage>
</organism>
<evidence type="ECO:0000256" key="4">
    <source>
        <dbReference type="PROSITE-ProRule" id="PRU00433"/>
    </source>
</evidence>
<dbReference type="AlphaFoldDB" id="A0A366HW35"/>
<proteinExistence type="predicted"/>
<dbReference type="GO" id="GO:0020037">
    <property type="term" value="F:heme binding"/>
    <property type="evidence" value="ECO:0007669"/>
    <property type="project" value="InterPro"/>
</dbReference>
<sequence>MTGSRKFLFGLAGAFGVPWLLLVIIPVIKAQKLTPEAYDKDRDGIEGVYPSTSIDRQGQLVYISEGCAQCHTQMIRPSFVGILDGWKKGWGSDQSDQPKHAVRPSKWEDYMGEPVAPLGIQRNGPDLANYGYRAPKERAAIHLKLYAPRASKTNAWSMMPSYRHLYKVKAIEGNGSSHALEFPEDMAKELKPKKGFEVVPTPAAEQLVDYLLSLKKDAPVPGEVVAEDAK</sequence>
<evidence type="ECO:0000256" key="3">
    <source>
        <dbReference type="ARBA" id="ARBA00023004"/>
    </source>
</evidence>
<keyword evidence="1 4" id="KW-0349">Heme</keyword>
<comment type="caution">
    <text evidence="6">The sequence shown here is derived from an EMBL/GenBank/DDBJ whole genome shotgun (WGS) entry which is preliminary data.</text>
</comment>
<dbReference type="OrthoDB" id="9811395at2"/>
<dbReference type="InterPro" id="IPR036909">
    <property type="entry name" value="Cyt_c-like_dom_sf"/>
</dbReference>
<dbReference type="GO" id="GO:0009055">
    <property type="term" value="F:electron transfer activity"/>
    <property type="evidence" value="ECO:0007669"/>
    <property type="project" value="InterPro"/>
</dbReference>
<dbReference type="Pfam" id="PF02433">
    <property type="entry name" value="FixO"/>
    <property type="match status" value="1"/>
</dbReference>
<keyword evidence="7" id="KW-1185">Reference proteome</keyword>
<gene>
    <name evidence="6" type="ORF">DES53_101295</name>
</gene>
<dbReference type="InterPro" id="IPR009056">
    <property type="entry name" value="Cyt_c-like_dom"/>
</dbReference>
<dbReference type="GO" id="GO:0046872">
    <property type="term" value="F:metal ion binding"/>
    <property type="evidence" value="ECO:0007669"/>
    <property type="project" value="UniProtKB-KW"/>
</dbReference>
<dbReference type="RefSeq" id="WP_113956428.1">
    <property type="nucleotide sequence ID" value="NZ_QNRR01000001.1"/>
</dbReference>
<evidence type="ECO:0000313" key="7">
    <source>
        <dbReference type="Proteomes" id="UP000253426"/>
    </source>
</evidence>
<dbReference type="SUPFAM" id="SSF46626">
    <property type="entry name" value="Cytochrome c"/>
    <property type="match status" value="1"/>
</dbReference>
<name>A0A366HW35_9BACT</name>
<protein>
    <submittedName>
        <fullName evidence="6">Cytochrome c oxidase mono-heme FixO family subunit</fullName>
    </submittedName>
</protein>
<dbReference type="InterPro" id="IPR003468">
    <property type="entry name" value="Cyt_c_oxidase_monohaem-su/FixO"/>
</dbReference>
<evidence type="ECO:0000256" key="1">
    <source>
        <dbReference type="ARBA" id="ARBA00022617"/>
    </source>
</evidence>
<feature type="domain" description="Cytochrome c" evidence="5">
    <location>
        <begin position="53"/>
        <end position="215"/>
    </location>
</feature>
<accession>A0A366HW35</accession>
<reference evidence="6 7" key="1">
    <citation type="submission" date="2018-06" db="EMBL/GenBank/DDBJ databases">
        <title>Genomic Encyclopedia of Type Strains, Phase IV (KMG-IV): sequencing the most valuable type-strain genomes for metagenomic binning, comparative biology and taxonomic classification.</title>
        <authorList>
            <person name="Goeker M."/>
        </authorList>
    </citation>
    <scope>NUCLEOTIDE SEQUENCE [LARGE SCALE GENOMIC DNA]</scope>
    <source>
        <strain evidence="6 7">DSM 25532</strain>
    </source>
</reference>
<evidence type="ECO:0000256" key="2">
    <source>
        <dbReference type="ARBA" id="ARBA00022723"/>
    </source>
</evidence>